<reference evidence="2 3" key="1">
    <citation type="journal article" date="2011" name="J. Bacteriol.">
        <title>Genome sequence of Brevibacillus laterosporus LMG 15441, a pathogen of invertebrates.</title>
        <authorList>
            <person name="Djukic M."/>
            <person name="Poehlein A."/>
            <person name="Thurmer A."/>
            <person name="Daniel R."/>
        </authorList>
    </citation>
    <scope>NUCLEOTIDE SEQUENCE [LARGE SCALE GENOMIC DNA]</scope>
    <source>
        <strain evidence="2 3">LMG 15441</strain>
    </source>
</reference>
<keyword evidence="1" id="KW-1133">Transmembrane helix</keyword>
<dbReference type="RefSeq" id="WP_003338506.1">
    <property type="nucleotide sequence ID" value="NZ_CP007806.1"/>
</dbReference>
<feature type="transmembrane region" description="Helical" evidence="1">
    <location>
        <begin position="21"/>
        <end position="44"/>
    </location>
</feature>
<dbReference type="Proteomes" id="UP000005850">
    <property type="component" value="Chromosome"/>
</dbReference>
<dbReference type="EMBL" id="CP007806">
    <property type="protein sequence ID" value="AIG26193.1"/>
    <property type="molecule type" value="Genomic_DNA"/>
</dbReference>
<evidence type="ECO:0000313" key="3">
    <source>
        <dbReference type="Proteomes" id="UP000005850"/>
    </source>
</evidence>
<name>A0A075R4T8_BRELA</name>
<keyword evidence="1" id="KW-0812">Transmembrane</keyword>
<evidence type="ECO:0000256" key="1">
    <source>
        <dbReference type="SAM" id="Phobius"/>
    </source>
</evidence>
<protein>
    <submittedName>
        <fullName evidence="2">Uncharacterized protein</fullName>
    </submittedName>
</protein>
<organism evidence="2 3">
    <name type="scientific">Brevibacillus laterosporus LMG 15441</name>
    <dbReference type="NCBI Taxonomy" id="1042163"/>
    <lineage>
        <taxon>Bacteria</taxon>
        <taxon>Bacillati</taxon>
        <taxon>Bacillota</taxon>
        <taxon>Bacilli</taxon>
        <taxon>Bacillales</taxon>
        <taxon>Paenibacillaceae</taxon>
        <taxon>Brevibacillus</taxon>
    </lineage>
</organism>
<keyword evidence="1" id="KW-0472">Membrane</keyword>
<dbReference type="AlphaFoldDB" id="A0A075R4T8"/>
<dbReference type="KEGG" id="blr:BRLA_c018710"/>
<dbReference type="HOGENOM" id="CLU_2913437_0_0_9"/>
<sequence length="61" mass="7041">MKKSTFDARFILLSSRLERHLVKAIIVFIASLLLAQTILTWGSIRPYFVRVERVEGIPAIR</sequence>
<accession>A0A075R4T8</accession>
<gene>
    <name evidence="2" type="ORF">BRLA_c018710</name>
</gene>
<proteinExistence type="predicted"/>
<dbReference type="STRING" id="1042163.BRLA_c018710"/>
<evidence type="ECO:0000313" key="2">
    <source>
        <dbReference type="EMBL" id="AIG26193.1"/>
    </source>
</evidence>
<keyword evidence="3" id="KW-1185">Reference proteome</keyword>